<dbReference type="Proteomes" id="UP000479710">
    <property type="component" value="Unassembled WGS sequence"/>
</dbReference>
<evidence type="ECO:0000313" key="1">
    <source>
        <dbReference type="EMBL" id="KAF0921197.1"/>
    </source>
</evidence>
<organism evidence="1 2">
    <name type="scientific">Oryza meyeriana var. granulata</name>
    <dbReference type="NCBI Taxonomy" id="110450"/>
    <lineage>
        <taxon>Eukaryota</taxon>
        <taxon>Viridiplantae</taxon>
        <taxon>Streptophyta</taxon>
        <taxon>Embryophyta</taxon>
        <taxon>Tracheophyta</taxon>
        <taxon>Spermatophyta</taxon>
        <taxon>Magnoliopsida</taxon>
        <taxon>Liliopsida</taxon>
        <taxon>Poales</taxon>
        <taxon>Poaceae</taxon>
        <taxon>BOP clade</taxon>
        <taxon>Oryzoideae</taxon>
        <taxon>Oryzeae</taxon>
        <taxon>Oryzinae</taxon>
        <taxon>Oryza</taxon>
        <taxon>Oryza meyeriana</taxon>
    </lineage>
</organism>
<reference evidence="1 2" key="1">
    <citation type="submission" date="2019-11" db="EMBL/GenBank/DDBJ databases">
        <title>Whole genome sequence of Oryza granulata.</title>
        <authorList>
            <person name="Li W."/>
        </authorList>
    </citation>
    <scope>NUCLEOTIDE SEQUENCE [LARGE SCALE GENOMIC DNA]</scope>
    <source>
        <strain evidence="2">cv. Menghai</strain>
        <tissue evidence="1">Leaf</tissue>
    </source>
</reference>
<sequence length="62" mass="6593">MATALASHVESWARDTRRSCPVPLLCRARAVDALGCHELALIDALALLGSGCSSAERMNIIK</sequence>
<dbReference type="AlphaFoldDB" id="A0A6G1E901"/>
<gene>
    <name evidence="1" type="ORF">E2562_039305</name>
</gene>
<accession>A0A6G1E901</accession>
<protein>
    <submittedName>
        <fullName evidence="1">Uncharacterized protein</fullName>
    </submittedName>
</protein>
<proteinExistence type="predicted"/>
<comment type="caution">
    <text evidence="1">The sequence shown here is derived from an EMBL/GenBank/DDBJ whole genome shotgun (WGS) entry which is preliminary data.</text>
</comment>
<dbReference type="EMBL" id="SPHZ02000005">
    <property type="protein sequence ID" value="KAF0921197.1"/>
    <property type="molecule type" value="Genomic_DNA"/>
</dbReference>
<keyword evidence="2" id="KW-1185">Reference proteome</keyword>
<name>A0A6G1E901_9ORYZ</name>
<evidence type="ECO:0000313" key="2">
    <source>
        <dbReference type="Proteomes" id="UP000479710"/>
    </source>
</evidence>